<organism evidence="4 5">
    <name type="scientific">Methylomonas methanica</name>
    <dbReference type="NCBI Taxonomy" id="421"/>
    <lineage>
        <taxon>Bacteria</taxon>
        <taxon>Pseudomonadati</taxon>
        <taxon>Pseudomonadota</taxon>
        <taxon>Gammaproteobacteria</taxon>
        <taxon>Methylococcales</taxon>
        <taxon>Methylococcaceae</taxon>
        <taxon>Methylomonas</taxon>
    </lineage>
</organism>
<comment type="function">
    <text evidence="2">Binds to DNA and alters its conformation. May be involved in regulation of gene expression, nucleoid organization and DNA protection.</text>
</comment>
<dbReference type="GO" id="GO:0005829">
    <property type="term" value="C:cytosol"/>
    <property type="evidence" value="ECO:0007669"/>
    <property type="project" value="TreeGrafter"/>
</dbReference>
<accession>A0A177MUP6</accession>
<dbReference type="EMBL" id="LUUH01000013">
    <property type="protein sequence ID" value="OAI08963.1"/>
    <property type="molecule type" value="Genomic_DNA"/>
</dbReference>
<feature type="coiled-coil region" evidence="3">
    <location>
        <begin position="6"/>
        <end position="33"/>
    </location>
</feature>
<protein>
    <recommendedName>
        <fullName evidence="2">Nucleoid-associated protein A1353_05175</fullName>
    </recommendedName>
</protein>
<dbReference type="Gene3D" id="3.30.1310.10">
    <property type="entry name" value="Nucleoid-associated protein YbaB-like domain"/>
    <property type="match status" value="1"/>
</dbReference>
<gene>
    <name evidence="4" type="ORF">A1353_05175</name>
</gene>
<dbReference type="GO" id="GO:0043590">
    <property type="term" value="C:bacterial nucleoid"/>
    <property type="evidence" value="ECO:0007669"/>
    <property type="project" value="UniProtKB-UniRule"/>
</dbReference>
<dbReference type="InterPro" id="IPR036894">
    <property type="entry name" value="YbaB-like_sf"/>
</dbReference>
<comment type="caution">
    <text evidence="4">The sequence shown here is derived from an EMBL/GenBank/DDBJ whole genome shotgun (WGS) entry which is preliminary data.</text>
</comment>
<reference evidence="5" key="1">
    <citation type="submission" date="2016-03" db="EMBL/GenBank/DDBJ databases">
        <authorList>
            <person name="Heylen K."/>
            <person name="De Vos P."/>
            <person name="Vekeman B."/>
        </authorList>
    </citation>
    <scope>NUCLEOTIDE SEQUENCE [LARGE SCALE GENOMIC DNA]</scope>
    <source>
        <strain evidence="5">R-45371</strain>
    </source>
</reference>
<dbReference type="SUPFAM" id="SSF82607">
    <property type="entry name" value="YbaB-like"/>
    <property type="match status" value="1"/>
</dbReference>
<dbReference type="HAMAP" id="MF_00274">
    <property type="entry name" value="DNA_YbaB_EbfC"/>
    <property type="match status" value="1"/>
</dbReference>
<evidence type="ECO:0000256" key="3">
    <source>
        <dbReference type="SAM" id="Coils"/>
    </source>
</evidence>
<keyword evidence="2" id="KW-0963">Cytoplasm</keyword>
<dbReference type="AlphaFoldDB" id="A0A177MUP6"/>
<evidence type="ECO:0000256" key="1">
    <source>
        <dbReference type="ARBA" id="ARBA00023125"/>
    </source>
</evidence>
<name>A0A177MUP6_METMH</name>
<evidence type="ECO:0000256" key="2">
    <source>
        <dbReference type="HAMAP-Rule" id="MF_00274"/>
    </source>
</evidence>
<comment type="similarity">
    <text evidence="2">Belongs to the YbaB/EbfC family.</text>
</comment>
<dbReference type="Proteomes" id="UP000077763">
    <property type="component" value="Unassembled WGS sequence"/>
</dbReference>
<keyword evidence="1 2" id="KW-0238">DNA-binding</keyword>
<dbReference type="Pfam" id="PF02575">
    <property type="entry name" value="YbaB_DNA_bd"/>
    <property type="match status" value="1"/>
</dbReference>
<evidence type="ECO:0000313" key="4">
    <source>
        <dbReference type="EMBL" id="OAI08963.1"/>
    </source>
</evidence>
<dbReference type="PANTHER" id="PTHR33449:SF1">
    <property type="entry name" value="NUCLEOID-ASSOCIATED PROTEIN YBAB"/>
    <property type="match status" value="1"/>
</dbReference>
<dbReference type="InterPro" id="IPR004401">
    <property type="entry name" value="YbaB/EbfC"/>
</dbReference>
<comment type="subunit">
    <text evidence="2">Homodimer.</text>
</comment>
<dbReference type="GO" id="GO:0003677">
    <property type="term" value="F:DNA binding"/>
    <property type="evidence" value="ECO:0007669"/>
    <property type="project" value="UniProtKB-UniRule"/>
</dbReference>
<proteinExistence type="inferred from homology"/>
<comment type="subcellular location">
    <subcellularLocation>
        <location evidence="2">Cytoplasm</location>
        <location evidence="2">Nucleoid</location>
    </subcellularLocation>
</comment>
<dbReference type="NCBIfam" id="TIGR00103">
    <property type="entry name" value="DNA_YbaB_EbfC"/>
    <property type="match status" value="1"/>
</dbReference>
<dbReference type="PANTHER" id="PTHR33449">
    <property type="entry name" value="NUCLEOID-ASSOCIATED PROTEIN YBAB"/>
    <property type="match status" value="1"/>
</dbReference>
<evidence type="ECO:0000313" key="5">
    <source>
        <dbReference type="Proteomes" id="UP000077763"/>
    </source>
</evidence>
<keyword evidence="3" id="KW-0175">Coiled coil</keyword>
<sequence>MMKNALAGIMQQAQKMQDNLKKAQEELGAMEVQGESGGGLVTIVMTGKREVRKVSIDSSLVGDDKDMLEDLVAAAINDAVHKVGKMKKEKMADVTAGIPIPPGFQMPF</sequence>
<dbReference type="PIRSF" id="PIRSF004555">
    <property type="entry name" value="UCP004555"/>
    <property type="match status" value="1"/>
</dbReference>